<dbReference type="Pfam" id="PF00018">
    <property type="entry name" value="SH3_1"/>
    <property type="match status" value="1"/>
</dbReference>
<dbReference type="PANTHER" id="PTHR46026">
    <property type="entry name" value="RHO-TYPE GUANINE NUCLEOTIDE EXCHANGE FACTOR, ISOFORM F"/>
    <property type="match status" value="1"/>
</dbReference>
<dbReference type="PANTHER" id="PTHR46026:SF1">
    <property type="entry name" value="RHO-TYPE GUANINE NUCLEOTIDE EXCHANGE FACTOR, ISOFORM F"/>
    <property type="match status" value="1"/>
</dbReference>
<reference evidence="5 6" key="1">
    <citation type="journal article" date="2018" name="PLoS Pathog.">
        <title>Evolution of structural diversity of trichothecenes, a family of toxins produced by plant pathogenic and entomopathogenic fungi.</title>
        <authorList>
            <person name="Proctor R.H."/>
            <person name="McCormick S.P."/>
            <person name="Kim H.S."/>
            <person name="Cardoza R.E."/>
            <person name="Stanley A.M."/>
            <person name="Lindo L."/>
            <person name="Kelly A."/>
            <person name="Brown D.W."/>
            <person name="Lee T."/>
            <person name="Vaughan M.M."/>
            <person name="Alexander N.J."/>
            <person name="Busman M."/>
            <person name="Gutierrez S."/>
        </authorList>
    </citation>
    <scope>NUCLEOTIDE SEQUENCE [LARGE SCALE GENOMIC DNA]</scope>
    <source>
        <strain evidence="5 6">IBT 40837</strain>
    </source>
</reference>
<evidence type="ECO:0000256" key="3">
    <source>
        <dbReference type="SAM" id="MobiDB-lite"/>
    </source>
</evidence>
<evidence type="ECO:0000313" key="5">
    <source>
        <dbReference type="EMBL" id="RFU71821.1"/>
    </source>
</evidence>
<feature type="domain" description="SH3" evidence="4">
    <location>
        <begin position="2"/>
        <end position="66"/>
    </location>
</feature>
<dbReference type="InterPro" id="IPR036028">
    <property type="entry name" value="SH3-like_dom_sf"/>
</dbReference>
<dbReference type="SUPFAM" id="SSF50044">
    <property type="entry name" value="SH3-domain"/>
    <property type="match status" value="1"/>
</dbReference>
<keyword evidence="1 2" id="KW-0728">SH3 domain</keyword>
<dbReference type="AlphaFoldDB" id="A0A395N7H0"/>
<dbReference type="CDD" id="cd11887">
    <property type="entry name" value="SH3_Bbc1"/>
    <property type="match status" value="1"/>
</dbReference>
<keyword evidence="6" id="KW-1185">Reference proteome</keyword>
<sequence length="98" mass="10747">MAALFRVKALYEYSSPHEDDLNFPAGQVIAVTDEDDADWYGGEYVDESGAKKAGIFPRNFVEKFEPVAPPRPVRKHKQEPEAAAPAPPPPEASAPDHT</sequence>
<dbReference type="OrthoDB" id="207120at2759"/>
<dbReference type="InterPro" id="IPR035552">
    <property type="entry name" value="Mti1_SH3"/>
</dbReference>
<evidence type="ECO:0000256" key="2">
    <source>
        <dbReference type="PROSITE-ProRule" id="PRU00192"/>
    </source>
</evidence>
<evidence type="ECO:0000256" key="1">
    <source>
        <dbReference type="ARBA" id="ARBA00022443"/>
    </source>
</evidence>
<gene>
    <name evidence="5" type="ORF">TARUN_10441</name>
</gene>
<dbReference type="PRINTS" id="PR00452">
    <property type="entry name" value="SH3DOMAIN"/>
</dbReference>
<accession>A0A395N7H0</accession>
<feature type="non-terminal residue" evidence="5">
    <location>
        <position position="98"/>
    </location>
</feature>
<dbReference type="EMBL" id="PXOA01001186">
    <property type="protein sequence ID" value="RFU71821.1"/>
    <property type="molecule type" value="Genomic_DNA"/>
</dbReference>
<dbReference type="STRING" id="490622.A0A395N7H0"/>
<name>A0A395N7H0_TRIAR</name>
<dbReference type="SMART" id="SM00326">
    <property type="entry name" value="SH3"/>
    <property type="match status" value="1"/>
</dbReference>
<feature type="region of interest" description="Disordered" evidence="3">
    <location>
        <begin position="66"/>
        <end position="98"/>
    </location>
</feature>
<dbReference type="InterPro" id="IPR001452">
    <property type="entry name" value="SH3_domain"/>
</dbReference>
<proteinExistence type="predicted"/>
<protein>
    <submittedName>
        <fullName evidence="5">Myosin tail region-interacting mti1</fullName>
    </submittedName>
</protein>
<evidence type="ECO:0000259" key="4">
    <source>
        <dbReference type="PROSITE" id="PS50002"/>
    </source>
</evidence>
<evidence type="ECO:0000313" key="6">
    <source>
        <dbReference type="Proteomes" id="UP000266272"/>
    </source>
</evidence>
<dbReference type="PROSITE" id="PS50002">
    <property type="entry name" value="SH3"/>
    <property type="match status" value="1"/>
</dbReference>
<dbReference type="Gene3D" id="2.30.30.40">
    <property type="entry name" value="SH3 Domains"/>
    <property type="match status" value="1"/>
</dbReference>
<organism evidence="5 6">
    <name type="scientific">Trichoderma arundinaceum</name>
    <dbReference type="NCBI Taxonomy" id="490622"/>
    <lineage>
        <taxon>Eukaryota</taxon>
        <taxon>Fungi</taxon>
        <taxon>Dikarya</taxon>
        <taxon>Ascomycota</taxon>
        <taxon>Pezizomycotina</taxon>
        <taxon>Sordariomycetes</taxon>
        <taxon>Hypocreomycetidae</taxon>
        <taxon>Hypocreales</taxon>
        <taxon>Hypocreaceae</taxon>
        <taxon>Trichoderma</taxon>
    </lineage>
</organism>
<comment type="caution">
    <text evidence="5">The sequence shown here is derived from an EMBL/GenBank/DDBJ whole genome shotgun (WGS) entry which is preliminary data.</text>
</comment>
<dbReference type="Proteomes" id="UP000266272">
    <property type="component" value="Unassembled WGS sequence"/>
</dbReference>